<dbReference type="Proteomes" id="UP001055712">
    <property type="component" value="Unassembled WGS sequence"/>
</dbReference>
<dbReference type="PANTHER" id="PTHR15157">
    <property type="entry name" value="UV RADIATION RESISTANCE-ASSOCIATED GENE PROTEIN"/>
    <property type="match status" value="1"/>
</dbReference>
<evidence type="ECO:0000313" key="2">
    <source>
        <dbReference type="Proteomes" id="UP001055712"/>
    </source>
</evidence>
<dbReference type="GO" id="GO:0005768">
    <property type="term" value="C:endosome"/>
    <property type="evidence" value="ECO:0007669"/>
    <property type="project" value="TreeGrafter"/>
</dbReference>
<name>A0A9D4TY76_CHLVU</name>
<keyword evidence="2" id="KW-1185">Reference proteome</keyword>
<dbReference type="SUPFAM" id="SSF56784">
    <property type="entry name" value="HAD-like"/>
    <property type="match status" value="1"/>
</dbReference>
<gene>
    <name evidence="1" type="ORF">D9Q98_000402</name>
</gene>
<protein>
    <submittedName>
        <fullName evidence="1">Uncharacterized protein</fullName>
    </submittedName>
</protein>
<dbReference type="OrthoDB" id="417952at2759"/>
<dbReference type="Gene3D" id="3.40.50.1000">
    <property type="entry name" value="HAD superfamily/HAD-like"/>
    <property type="match status" value="1"/>
</dbReference>
<evidence type="ECO:0000313" key="1">
    <source>
        <dbReference type="EMBL" id="KAI3437958.1"/>
    </source>
</evidence>
<dbReference type="GO" id="GO:0035493">
    <property type="term" value="P:SNARE complex assembly"/>
    <property type="evidence" value="ECO:0007669"/>
    <property type="project" value="TreeGrafter"/>
</dbReference>
<dbReference type="AlphaFoldDB" id="A0A9D4TY76"/>
<dbReference type="GO" id="GO:0000323">
    <property type="term" value="C:lytic vacuole"/>
    <property type="evidence" value="ECO:0007669"/>
    <property type="project" value="TreeGrafter"/>
</dbReference>
<reference evidence="1" key="1">
    <citation type="journal article" date="2019" name="Plant J.">
        <title>Chlorella vulgaris genome assembly and annotation reveals the molecular basis for metabolic acclimation to high light conditions.</title>
        <authorList>
            <person name="Cecchin M."/>
            <person name="Marcolungo L."/>
            <person name="Rossato M."/>
            <person name="Girolomoni L."/>
            <person name="Cosentino E."/>
            <person name="Cuine S."/>
            <person name="Li-Beisson Y."/>
            <person name="Delledonne M."/>
            <person name="Ballottari M."/>
        </authorList>
    </citation>
    <scope>NUCLEOTIDE SEQUENCE</scope>
    <source>
        <strain evidence="1">211/11P</strain>
    </source>
</reference>
<dbReference type="EMBL" id="SIDB01000001">
    <property type="protein sequence ID" value="KAI3437958.1"/>
    <property type="molecule type" value="Genomic_DNA"/>
</dbReference>
<accession>A0A9D4TY76</accession>
<dbReference type="InterPro" id="IPR023214">
    <property type="entry name" value="HAD_sf"/>
</dbReference>
<proteinExistence type="predicted"/>
<dbReference type="InterPro" id="IPR036412">
    <property type="entry name" value="HAD-like_sf"/>
</dbReference>
<organism evidence="1 2">
    <name type="scientific">Chlorella vulgaris</name>
    <name type="common">Green alga</name>
    <dbReference type="NCBI Taxonomy" id="3077"/>
    <lineage>
        <taxon>Eukaryota</taxon>
        <taxon>Viridiplantae</taxon>
        <taxon>Chlorophyta</taxon>
        <taxon>core chlorophytes</taxon>
        <taxon>Trebouxiophyceae</taxon>
        <taxon>Chlorellales</taxon>
        <taxon>Chlorellaceae</taxon>
        <taxon>Chlorella clade</taxon>
        <taxon>Chlorella</taxon>
    </lineage>
</organism>
<reference evidence="1" key="2">
    <citation type="submission" date="2020-11" db="EMBL/GenBank/DDBJ databases">
        <authorList>
            <person name="Cecchin M."/>
            <person name="Marcolungo L."/>
            <person name="Rossato M."/>
            <person name="Girolomoni L."/>
            <person name="Cosentino E."/>
            <person name="Cuine S."/>
            <person name="Li-Beisson Y."/>
            <person name="Delledonne M."/>
            <person name="Ballottari M."/>
        </authorList>
    </citation>
    <scope>NUCLEOTIDE SEQUENCE</scope>
    <source>
        <strain evidence="1">211/11P</strain>
        <tissue evidence="1">Whole cell</tissue>
    </source>
</reference>
<sequence>MAAAAAATADASPKRVVALDFDGVTCDSVGESSLSAFKAAAKLWPEVFATPKAEACKDELVEKMRVVRPVVETGYENLVQIRCLLEGVDPQDMLLHWHDMLPEYMQRWQLDRLQLVDLFGSTRDEWMASDMQGWLAPNRIYPGVADAVREFMQHDECYIVTTKQARFTEAIMKQMAGIAFPSDRIFSQTVSGQPKSEVLEMLAARHPQAAGYLFVEDKMSTLEKVAKMSSLEQYQLFLVDWGYNTEPERQRAQACDRIQVVDIEQFSQLARGKAAVAATS</sequence>
<dbReference type="Pfam" id="PF00702">
    <property type="entry name" value="Hydrolase"/>
    <property type="match status" value="1"/>
</dbReference>
<comment type="caution">
    <text evidence="1">The sequence shown here is derived from an EMBL/GenBank/DDBJ whole genome shotgun (WGS) entry which is preliminary data.</text>
</comment>
<dbReference type="GO" id="GO:0000149">
    <property type="term" value="F:SNARE binding"/>
    <property type="evidence" value="ECO:0007669"/>
    <property type="project" value="TreeGrafter"/>
</dbReference>
<dbReference type="PANTHER" id="PTHR15157:SF25">
    <property type="entry name" value="OS07G0418000 PROTEIN"/>
    <property type="match status" value="1"/>
</dbReference>